<feature type="compositionally biased region" description="Low complexity" evidence="3">
    <location>
        <begin position="141"/>
        <end position="163"/>
    </location>
</feature>
<dbReference type="Proteomes" id="UP000224854">
    <property type="component" value="Unassembled WGS sequence"/>
</dbReference>
<gene>
    <name evidence="5" type="ORF">CDD82_4569</name>
</gene>
<accession>A0A2C5ZS80</accession>
<dbReference type="Gene3D" id="4.10.240.10">
    <property type="entry name" value="Zn(2)-C6 fungal-type DNA-binding domain"/>
    <property type="match status" value="1"/>
</dbReference>
<feature type="compositionally biased region" description="Low complexity" evidence="3">
    <location>
        <begin position="17"/>
        <end position="26"/>
    </location>
</feature>
<dbReference type="PROSITE" id="PS00463">
    <property type="entry name" value="ZN2_CY6_FUNGAL_1"/>
    <property type="match status" value="1"/>
</dbReference>
<keyword evidence="1" id="KW-0479">Metal-binding</keyword>
<dbReference type="PROSITE" id="PS50048">
    <property type="entry name" value="ZN2_CY6_FUNGAL_2"/>
    <property type="match status" value="1"/>
</dbReference>
<dbReference type="CDD" id="cd12148">
    <property type="entry name" value="fungal_TF_MHR"/>
    <property type="match status" value="1"/>
</dbReference>
<sequence length="1078" mass="117118">MDAVARPSEAIDSVFCTSTTPTSTPPQLYTWLRPPPPSASSSSSSPLLLDSTVLAAKQQRQWSPAGFAAVNLDTIRSAPRTSSPVASIVSSSASSSPVIANLNCSPAAYTYATSNPPSYCDVLEKPAAAPIGPPTPGGGDSPSSTSSSSSSHLINSASSAPVALPTPPSSAPSCSAPSSRSISSRSNKPSKKAASSKSAAEMPGRPASSKRPVDTDDDGASTVSASGSGRLTKLPRTDRGPEDFSSVVKNRLQSYTRTGQACDRCKVRKIRCDALPEGCSHCINLNLECFVTDRVTGRTERRGYMQELEREKNGMLAHINDMEKLLQDKGLEVKSWKDAPETSGQHWSRFGSLWVKNHDLVASASPAVVRSAQPQPQTCLRSRWESKPDHNRCDAAPDNSPITSMSGTRLSLLGSTIDTTSFEDPDVDEPPADAPSNLPLYNKSVQAFLHSSMGVNPKVHVDLPSHEEAVTYSNYYFMSVGIFLPVLHKPSYMQLLARMYDEPNFRPSVPEQVMVHMVLGIIYLHCGVRNWQQTDQRAKLNDLSNKHYHFALSKMHDLLACPDLEALQALALIASHTRCFPKPACGAIVSRMALNRAVELNLHRATNKPVAATNLHNELRKRTWWTLLTIVISIHGKRGCPLPVGVQDFDTEIPEPIADELLSEQGVDTSQSVPCHFRAGVAAFKVLPLFMEMYSNVYSVRRNSENYTNVVNAVEEQLRRWEADLPEALGIGRPDGLDATSAIAVYTRTLGLELRLYLRHPSVAATSDGKMLADNTRICEETASEFLRMMRIMQRLKALDTTWYQMSVYAVCIFSMLMAHWERRFSTTPEKVAALKEDMDSWMDIVKETCLLLGCGHGMSSQLDQIIERIIGWIEHDMRRERVPEPAAPVPAPEEKVKREEGPNAAAAYSSTPSGLPRSEDVREGAAKVYFQDAVLDGQPTYAAMAYGGQATNNTAPAATAATTYQTEPTIFYSTTDPAASNAVAPPPPPPPPASTSNAMSAAAVAAFTSPQPDMMWQANHGNTWQDWTAAIADCQERFSASALLALGGTARPAMGDSEMMQPGAQWPLILFDHTTQG</sequence>
<keyword evidence="6" id="KW-1185">Reference proteome</keyword>
<dbReference type="GO" id="GO:0000981">
    <property type="term" value="F:DNA-binding transcription factor activity, RNA polymerase II-specific"/>
    <property type="evidence" value="ECO:0007669"/>
    <property type="project" value="InterPro"/>
</dbReference>
<dbReference type="InterPro" id="IPR001138">
    <property type="entry name" value="Zn2Cys6_DnaBD"/>
</dbReference>
<dbReference type="InterPro" id="IPR007219">
    <property type="entry name" value="XnlR_reg_dom"/>
</dbReference>
<dbReference type="SUPFAM" id="SSF57701">
    <property type="entry name" value="Zn2/Cys6 DNA-binding domain"/>
    <property type="match status" value="1"/>
</dbReference>
<dbReference type="Pfam" id="PF04082">
    <property type="entry name" value="Fungal_trans"/>
    <property type="match status" value="1"/>
</dbReference>
<feature type="region of interest" description="Disordered" evidence="3">
    <location>
        <begin position="383"/>
        <end position="405"/>
    </location>
</feature>
<name>A0A2C5ZS80_9HYPO</name>
<dbReference type="CDD" id="cd00067">
    <property type="entry name" value="GAL4"/>
    <property type="match status" value="1"/>
</dbReference>
<feature type="domain" description="Zn(2)-C6 fungal-type" evidence="4">
    <location>
        <begin position="261"/>
        <end position="289"/>
    </location>
</feature>
<dbReference type="InterPro" id="IPR036864">
    <property type="entry name" value="Zn2-C6_fun-type_DNA-bd_sf"/>
</dbReference>
<feature type="region of interest" description="Disordered" evidence="3">
    <location>
        <begin position="884"/>
        <end position="921"/>
    </location>
</feature>
<feature type="region of interest" description="Disordered" evidence="3">
    <location>
        <begin position="14"/>
        <end position="46"/>
    </location>
</feature>
<organism evidence="5 6">
    <name type="scientific">Ophiocordyceps australis</name>
    <dbReference type="NCBI Taxonomy" id="1399860"/>
    <lineage>
        <taxon>Eukaryota</taxon>
        <taxon>Fungi</taxon>
        <taxon>Dikarya</taxon>
        <taxon>Ascomycota</taxon>
        <taxon>Pezizomycotina</taxon>
        <taxon>Sordariomycetes</taxon>
        <taxon>Hypocreomycetidae</taxon>
        <taxon>Hypocreales</taxon>
        <taxon>Ophiocordycipitaceae</taxon>
        <taxon>Ophiocordyceps</taxon>
    </lineage>
</organism>
<dbReference type="EMBL" id="NJEU01000039">
    <property type="protein sequence ID" value="PHH82836.1"/>
    <property type="molecule type" value="Genomic_DNA"/>
</dbReference>
<protein>
    <recommendedName>
        <fullName evidence="4">Zn(2)-C6 fungal-type domain-containing protein</fullName>
    </recommendedName>
</protein>
<dbReference type="GO" id="GO:0006351">
    <property type="term" value="P:DNA-templated transcription"/>
    <property type="evidence" value="ECO:0007669"/>
    <property type="project" value="InterPro"/>
</dbReference>
<feature type="compositionally biased region" description="Basic and acidic residues" evidence="3">
    <location>
        <begin position="893"/>
        <end position="902"/>
    </location>
</feature>
<feature type="compositionally biased region" description="Low complexity" evidence="3">
    <location>
        <begin position="171"/>
        <end position="200"/>
    </location>
</feature>
<feature type="compositionally biased region" description="Basic and acidic residues" evidence="3">
    <location>
        <begin position="383"/>
        <end position="395"/>
    </location>
</feature>
<evidence type="ECO:0000256" key="1">
    <source>
        <dbReference type="ARBA" id="ARBA00022723"/>
    </source>
</evidence>
<proteinExistence type="predicted"/>
<dbReference type="OrthoDB" id="4456959at2759"/>
<evidence type="ECO:0000256" key="3">
    <source>
        <dbReference type="SAM" id="MobiDB-lite"/>
    </source>
</evidence>
<dbReference type="Pfam" id="PF00172">
    <property type="entry name" value="Zn_clus"/>
    <property type="match status" value="1"/>
</dbReference>
<reference evidence="5 6" key="1">
    <citation type="submission" date="2017-06" db="EMBL/GenBank/DDBJ databases">
        <title>Ant-infecting Ophiocordyceps genomes reveal a high diversity of potential behavioral manipulation genes and a possible major role for enterotoxins.</title>
        <authorList>
            <person name="De Bekker C."/>
            <person name="Evans H.C."/>
            <person name="Brachmann A."/>
            <person name="Hughes D.P."/>
        </authorList>
    </citation>
    <scope>NUCLEOTIDE SEQUENCE [LARGE SCALE GENOMIC DNA]</scope>
    <source>
        <strain evidence="5 6">1348a</strain>
    </source>
</reference>
<evidence type="ECO:0000313" key="6">
    <source>
        <dbReference type="Proteomes" id="UP000224854"/>
    </source>
</evidence>
<dbReference type="PANTHER" id="PTHR46910:SF4">
    <property type="entry name" value="ZN(2)-C6 FUNGAL-TYPE DOMAIN-CONTAINING PROTEIN"/>
    <property type="match status" value="1"/>
</dbReference>
<dbReference type="GO" id="GO:0003677">
    <property type="term" value="F:DNA binding"/>
    <property type="evidence" value="ECO:0007669"/>
    <property type="project" value="InterPro"/>
</dbReference>
<evidence type="ECO:0000259" key="4">
    <source>
        <dbReference type="PROSITE" id="PS50048"/>
    </source>
</evidence>
<dbReference type="InterPro" id="IPR050987">
    <property type="entry name" value="AtrR-like"/>
</dbReference>
<dbReference type="SMART" id="SM00066">
    <property type="entry name" value="GAL4"/>
    <property type="match status" value="1"/>
</dbReference>
<keyword evidence="2" id="KW-0539">Nucleus</keyword>
<dbReference type="AlphaFoldDB" id="A0A2C5ZS80"/>
<dbReference type="GO" id="GO:0008270">
    <property type="term" value="F:zinc ion binding"/>
    <property type="evidence" value="ECO:0007669"/>
    <property type="project" value="InterPro"/>
</dbReference>
<feature type="region of interest" description="Disordered" evidence="3">
    <location>
        <begin position="125"/>
        <end position="246"/>
    </location>
</feature>
<evidence type="ECO:0000256" key="2">
    <source>
        <dbReference type="ARBA" id="ARBA00023242"/>
    </source>
</evidence>
<comment type="caution">
    <text evidence="5">The sequence shown here is derived from an EMBL/GenBank/DDBJ whole genome shotgun (WGS) entry which is preliminary data.</text>
</comment>
<dbReference type="PANTHER" id="PTHR46910">
    <property type="entry name" value="TRANSCRIPTION FACTOR PDR1"/>
    <property type="match status" value="1"/>
</dbReference>
<evidence type="ECO:0000313" key="5">
    <source>
        <dbReference type="EMBL" id="PHH82836.1"/>
    </source>
</evidence>